<dbReference type="Proteomes" id="UP001194468">
    <property type="component" value="Unassembled WGS sequence"/>
</dbReference>
<evidence type="ECO:0000313" key="3">
    <source>
        <dbReference type="Proteomes" id="UP001194468"/>
    </source>
</evidence>
<accession>A0AAD4BNN2</accession>
<dbReference type="EMBL" id="WHUW01000023">
    <property type="protein sequence ID" value="KAF8436043.1"/>
    <property type="molecule type" value="Genomic_DNA"/>
</dbReference>
<keyword evidence="1" id="KW-0812">Transmembrane</keyword>
<gene>
    <name evidence="2" type="ORF">L210DRAFT_2493487</name>
</gene>
<keyword evidence="3" id="KW-1185">Reference proteome</keyword>
<name>A0AAD4BNN2_BOLED</name>
<sequence length="98" mass="11424">MSYRDKYIAPLIETMLPADTFWILPNMCVFPRPLIWAVCFFFGPMVSDVISMTRIMCQLTLICSYFIFTTMFVMQRCLGKLTPMRRVCCFPSALALTR</sequence>
<keyword evidence="1" id="KW-1133">Transmembrane helix</keyword>
<feature type="transmembrane region" description="Helical" evidence="1">
    <location>
        <begin position="20"/>
        <end position="43"/>
    </location>
</feature>
<reference evidence="2" key="2">
    <citation type="journal article" date="2020" name="Nat. Commun.">
        <title>Large-scale genome sequencing of mycorrhizal fungi provides insights into the early evolution of symbiotic traits.</title>
        <authorList>
            <person name="Miyauchi S."/>
            <person name="Kiss E."/>
            <person name="Kuo A."/>
            <person name="Drula E."/>
            <person name="Kohler A."/>
            <person name="Sanchez-Garcia M."/>
            <person name="Morin E."/>
            <person name="Andreopoulos B."/>
            <person name="Barry K.W."/>
            <person name="Bonito G."/>
            <person name="Buee M."/>
            <person name="Carver A."/>
            <person name="Chen C."/>
            <person name="Cichocki N."/>
            <person name="Clum A."/>
            <person name="Culley D."/>
            <person name="Crous P.W."/>
            <person name="Fauchery L."/>
            <person name="Girlanda M."/>
            <person name="Hayes R.D."/>
            <person name="Keri Z."/>
            <person name="LaButti K."/>
            <person name="Lipzen A."/>
            <person name="Lombard V."/>
            <person name="Magnuson J."/>
            <person name="Maillard F."/>
            <person name="Murat C."/>
            <person name="Nolan M."/>
            <person name="Ohm R.A."/>
            <person name="Pangilinan J."/>
            <person name="Pereira M.F."/>
            <person name="Perotto S."/>
            <person name="Peter M."/>
            <person name="Pfister S."/>
            <person name="Riley R."/>
            <person name="Sitrit Y."/>
            <person name="Stielow J.B."/>
            <person name="Szollosi G."/>
            <person name="Zifcakova L."/>
            <person name="Stursova M."/>
            <person name="Spatafora J.W."/>
            <person name="Tedersoo L."/>
            <person name="Vaario L.M."/>
            <person name="Yamada A."/>
            <person name="Yan M."/>
            <person name="Wang P."/>
            <person name="Xu J."/>
            <person name="Bruns T."/>
            <person name="Baldrian P."/>
            <person name="Vilgalys R."/>
            <person name="Dunand C."/>
            <person name="Henrissat B."/>
            <person name="Grigoriev I.V."/>
            <person name="Hibbett D."/>
            <person name="Nagy L.G."/>
            <person name="Martin F.M."/>
        </authorList>
    </citation>
    <scope>NUCLEOTIDE SEQUENCE</scope>
    <source>
        <strain evidence="2">BED1</strain>
    </source>
</reference>
<evidence type="ECO:0000313" key="2">
    <source>
        <dbReference type="EMBL" id="KAF8436043.1"/>
    </source>
</evidence>
<organism evidence="2 3">
    <name type="scientific">Boletus edulis BED1</name>
    <dbReference type="NCBI Taxonomy" id="1328754"/>
    <lineage>
        <taxon>Eukaryota</taxon>
        <taxon>Fungi</taxon>
        <taxon>Dikarya</taxon>
        <taxon>Basidiomycota</taxon>
        <taxon>Agaricomycotina</taxon>
        <taxon>Agaricomycetes</taxon>
        <taxon>Agaricomycetidae</taxon>
        <taxon>Boletales</taxon>
        <taxon>Boletineae</taxon>
        <taxon>Boletaceae</taxon>
        <taxon>Boletoideae</taxon>
        <taxon>Boletus</taxon>
    </lineage>
</organism>
<proteinExistence type="predicted"/>
<comment type="caution">
    <text evidence="2">The sequence shown here is derived from an EMBL/GenBank/DDBJ whole genome shotgun (WGS) entry which is preliminary data.</text>
</comment>
<protein>
    <submittedName>
        <fullName evidence="2">Uncharacterized protein</fullName>
    </submittedName>
</protein>
<keyword evidence="1" id="KW-0472">Membrane</keyword>
<reference evidence="2" key="1">
    <citation type="submission" date="2019-10" db="EMBL/GenBank/DDBJ databases">
        <authorList>
            <consortium name="DOE Joint Genome Institute"/>
            <person name="Kuo A."/>
            <person name="Miyauchi S."/>
            <person name="Kiss E."/>
            <person name="Drula E."/>
            <person name="Kohler A."/>
            <person name="Sanchez-Garcia M."/>
            <person name="Andreopoulos B."/>
            <person name="Barry K.W."/>
            <person name="Bonito G."/>
            <person name="Buee M."/>
            <person name="Carver A."/>
            <person name="Chen C."/>
            <person name="Cichocki N."/>
            <person name="Clum A."/>
            <person name="Culley D."/>
            <person name="Crous P.W."/>
            <person name="Fauchery L."/>
            <person name="Girlanda M."/>
            <person name="Hayes R."/>
            <person name="Keri Z."/>
            <person name="LaButti K."/>
            <person name="Lipzen A."/>
            <person name="Lombard V."/>
            <person name="Magnuson J."/>
            <person name="Maillard F."/>
            <person name="Morin E."/>
            <person name="Murat C."/>
            <person name="Nolan M."/>
            <person name="Ohm R."/>
            <person name="Pangilinan J."/>
            <person name="Pereira M."/>
            <person name="Perotto S."/>
            <person name="Peter M."/>
            <person name="Riley R."/>
            <person name="Sitrit Y."/>
            <person name="Stielow B."/>
            <person name="Szollosi G."/>
            <person name="Zifcakova L."/>
            <person name="Stursova M."/>
            <person name="Spatafora J.W."/>
            <person name="Tedersoo L."/>
            <person name="Vaario L.-M."/>
            <person name="Yamada A."/>
            <person name="Yan M."/>
            <person name="Wang P."/>
            <person name="Xu J."/>
            <person name="Bruns T."/>
            <person name="Baldrian P."/>
            <person name="Vilgalys R."/>
            <person name="Henrissat B."/>
            <person name="Grigoriev I.V."/>
            <person name="Hibbett D."/>
            <person name="Nagy L.G."/>
            <person name="Martin F.M."/>
        </authorList>
    </citation>
    <scope>NUCLEOTIDE SEQUENCE</scope>
    <source>
        <strain evidence="2">BED1</strain>
    </source>
</reference>
<dbReference type="AlphaFoldDB" id="A0AAD4BNN2"/>
<evidence type="ECO:0000256" key="1">
    <source>
        <dbReference type="SAM" id="Phobius"/>
    </source>
</evidence>
<feature type="transmembrane region" description="Helical" evidence="1">
    <location>
        <begin position="55"/>
        <end position="74"/>
    </location>
</feature>